<protein>
    <submittedName>
        <fullName evidence="1">Uncharacterized protein</fullName>
    </submittedName>
</protein>
<evidence type="ECO:0000313" key="1">
    <source>
        <dbReference type="EMBL" id="RNB57540.1"/>
    </source>
</evidence>
<accession>A0A3M8B2I2</accession>
<name>A0A3M8B2I2_9BACL</name>
<reference evidence="1 2" key="1">
    <citation type="submission" date="2018-10" db="EMBL/GenBank/DDBJ databases">
        <title>Phylogenomics of Brevibacillus.</title>
        <authorList>
            <person name="Dunlap C."/>
        </authorList>
    </citation>
    <scope>NUCLEOTIDE SEQUENCE [LARGE SCALE GENOMIC DNA]</scope>
    <source>
        <strain evidence="1 2">NRRL NRS 1219</strain>
    </source>
</reference>
<dbReference type="Proteomes" id="UP000276178">
    <property type="component" value="Unassembled WGS sequence"/>
</dbReference>
<organism evidence="1 2">
    <name type="scientific">Brevibacillus agri</name>
    <dbReference type="NCBI Taxonomy" id="51101"/>
    <lineage>
        <taxon>Bacteria</taxon>
        <taxon>Bacillati</taxon>
        <taxon>Bacillota</taxon>
        <taxon>Bacilli</taxon>
        <taxon>Bacillales</taxon>
        <taxon>Paenibacillaceae</taxon>
        <taxon>Brevibacillus</taxon>
    </lineage>
</organism>
<gene>
    <name evidence="1" type="ORF">EB820_07230</name>
</gene>
<dbReference type="EMBL" id="RHHN01000023">
    <property type="protein sequence ID" value="RNB57540.1"/>
    <property type="molecule type" value="Genomic_DNA"/>
</dbReference>
<sequence>MKRPFAVAFGEGEAKAKTLKSPSVVAFGEARKEEKSLELLGIPAGGWTARLRGKSKTASKVVDSGCGSEWTLKSVFCFFSGASVGIPKSFRGFLLFPRQRLAWVGVGFLKRL</sequence>
<dbReference type="RefSeq" id="WP_122952698.1">
    <property type="nucleotide sequence ID" value="NZ_BJOD01000059.1"/>
</dbReference>
<dbReference type="GeneID" id="82813375"/>
<dbReference type="AlphaFoldDB" id="A0A3M8B2I2"/>
<evidence type="ECO:0000313" key="2">
    <source>
        <dbReference type="Proteomes" id="UP000276178"/>
    </source>
</evidence>
<comment type="caution">
    <text evidence="1">The sequence shown here is derived from an EMBL/GenBank/DDBJ whole genome shotgun (WGS) entry which is preliminary data.</text>
</comment>
<proteinExistence type="predicted"/>